<dbReference type="GO" id="GO:0032259">
    <property type="term" value="P:methylation"/>
    <property type="evidence" value="ECO:0007669"/>
    <property type="project" value="UniProtKB-KW"/>
</dbReference>
<evidence type="ECO:0000256" key="1">
    <source>
        <dbReference type="ARBA" id="ARBA00022490"/>
    </source>
</evidence>
<dbReference type="NCBIfam" id="TIGR00096">
    <property type="entry name" value="16S rRNA (cytidine(1402)-2'-O)-methyltransferase"/>
    <property type="match status" value="1"/>
</dbReference>
<dbReference type="InterPro" id="IPR000878">
    <property type="entry name" value="4pyrrol_Mease"/>
</dbReference>
<organism evidence="7 8">
    <name type="scientific">Candidatus Roizmanbacteria bacterium GW2011_GWA2_37_7</name>
    <dbReference type="NCBI Taxonomy" id="1618481"/>
    <lineage>
        <taxon>Bacteria</taxon>
        <taxon>Candidatus Roizmaniibacteriota</taxon>
    </lineage>
</organism>
<dbReference type="AlphaFoldDB" id="A0A0G0H3M5"/>
<evidence type="ECO:0000256" key="3">
    <source>
        <dbReference type="ARBA" id="ARBA00022603"/>
    </source>
</evidence>
<keyword evidence="1" id="KW-0963">Cytoplasm</keyword>
<dbReference type="CDD" id="cd11648">
    <property type="entry name" value="RsmI"/>
    <property type="match status" value="1"/>
</dbReference>
<feature type="domain" description="Tetrapyrrole methylase" evidence="6">
    <location>
        <begin position="1"/>
        <end position="215"/>
    </location>
</feature>
<dbReference type="PATRIC" id="fig|1618481.3.peg.890"/>
<keyword evidence="3 7" id="KW-0489">Methyltransferase</keyword>
<sequence length="234" mass="26372">MLNIIGTPIGNLDDISYRQARVLNSSDIILAEDTRSAMNLLSRTKSLLQSDEDLPLRKKPNVMSYYKDVEMLKLPLVMKWLKEEKIVSLISEAGMPLISDPGYLLVKACIREDIAFTVIPGPSAVITAIIYSGFQCDEFMFLGFLPKKQNDLIRVFEKVRTVQSSFPKTVFVAFESPKRIQKTLEYLKTILPNAQIVIARELTKKFEEILRGTTSVLKNTELKGEITLVIGPST</sequence>
<protein>
    <submittedName>
        <fullName evidence="7">Ribosomal RNA small subunit methyltransferase I</fullName>
    </submittedName>
</protein>
<accession>A0A0G0H3M5</accession>
<dbReference type="Gene3D" id="3.30.950.10">
    <property type="entry name" value="Methyltransferase, Cobalt-precorrin-4 Transmethylase, Domain 2"/>
    <property type="match status" value="1"/>
</dbReference>
<keyword evidence="2" id="KW-0698">rRNA processing</keyword>
<dbReference type="Pfam" id="PF00590">
    <property type="entry name" value="TP_methylase"/>
    <property type="match status" value="1"/>
</dbReference>
<dbReference type="STRING" id="1618481.US54_C0055G0003"/>
<evidence type="ECO:0000313" key="8">
    <source>
        <dbReference type="Proteomes" id="UP000034471"/>
    </source>
</evidence>
<evidence type="ECO:0000256" key="4">
    <source>
        <dbReference type="ARBA" id="ARBA00022679"/>
    </source>
</evidence>
<dbReference type="SUPFAM" id="SSF53790">
    <property type="entry name" value="Tetrapyrrole methylase"/>
    <property type="match status" value="1"/>
</dbReference>
<dbReference type="InterPro" id="IPR035996">
    <property type="entry name" value="4pyrrol_Methylase_sf"/>
</dbReference>
<proteinExistence type="predicted"/>
<gene>
    <name evidence="7" type="ORF">US54_C0055G0003</name>
</gene>
<dbReference type="InterPro" id="IPR008189">
    <property type="entry name" value="rRNA_ssu_MeTfrase_I"/>
</dbReference>
<evidence type="ECO:0000256" key="2">
    <source>
        <dbReference type="ARBA" id="ARBA00022552"/>
    </source>
</evidence>
<name>A0A0G0H3M5_9BACT</name>
<dbReference type="PANTHER" id="PTHR46111">
    <property type="entry name" value="RIBOSOMAL RNA SMALL SUBUNIT METHYLTRANSFERASE I"/>
    <property type="match status" value="1"/>
</dbReference>
<dbReference type="PANTHER" id="PTHR46111:SF1">
    <property type="entry name" value="RIBOSOMAL RNA SMALL SUBUNIT METHYLTRANSFERASE I"/>
    <property type="match status" value="1"/>
</dbReference>
<dbReference type="GO" id="GO:0008168">
    <property type="term" value="F:methyltransferase activity"/>
    <property type="evidence" value="ECO:0007669"/>
    <property type="project" value="UniProtKB-KW"/>
</dbReference>
<dbReference type="EMBL" id="LBTJ01000055">
    <property type="protein sequence ID" value="KKQ36757.1"/>
    <property type="molecule type" value="Genomic_DNA"/>
</dbReference>
<evidence type="ECO:0000256" key="5">
    <source>
        <dbReference type="ARBA" id="ARBA00022691"/>
    </source>
</evidence>
<keyword evidence="5" id="KW-0949">S-adenosyl-L-methionine</keyword>
<dbReference type="Gene3D" id="3.40.1010.10">
    <property type="entry name" value="Cobalt-precorrin-4 Transmethylase, Domain 1"/>
    <property type="match status" value="1"/>
</dbReference>
<evidence type="ECO:0000313" key="7">
    <source>
        <dbReference type="EMBL" id="KKQ36757.1"/>
    </source>
</evidence>
<keyword evidence="4 7" id="KW-0808">Transferase</keyword>
<dbReference type="PIRSF" id="PIRSF005917">
    <property type="entry name" value="MTase_YraL"/>
    <property type="match status" value="1"/>
</dbReference>
<dbReference type="GO" id="GO:0006364">
    <property type="term" value="P:rRNA processing"/>
    <property type="evidence" value="ECO:0007669"/>
    <property type="project" value="UniProtKB-KW"/>
</dbReference>
<dbReference type="InterPro" id="IPR014777">
    <property type="entry name" value="4pyrrole_Mease_sub1"/>
</dbReference>
<dbReference type="Proteomes" id="UP000034471">
    <property type="component" value="Unassembled WGS sequence"/>
</dbReference>
<comment type="caution">
    <text evidence="7">The sequence shown here is derived from an EMBL/GenBank/DDBJ whole genome shotgun (WGS) entry which is preliminary data.</text>
</comment>
<dbReference type="InterPro" id="IPR014776">
    <property type="entry name" value="4pyrrole_Mease_sub2"/>
</dbReference>
<reference evidence="7 8" key="1">
    <citation type="journal article" date="2015" name="Nature">
        <title>rRNA introns, odd ribosomes, and small enigmatic genomes across a large radiation of phyla.</title>
        <authorList>
            <person name="Brown C.T."/>
            <person name="Hug L.A."/>
            <person name="Thomas B.C."/>
            <person name="Sharon I."/>
            <person name="Castelle C.J."/>
            <person name="Singh A."/>
            <person name="Wilkins M.J."/>
            <person name="Williams K.H."/>
            <person name="Banfield J.F."/>
        </authorList>
    </citation>
    <scope>NUCLEOTIDE SEQUENCE [LARGE SCALE GENOMIC DNA]</scope>
</reference>
<evidence type="ECO:0000259" key="6">
    <source>
        <dbReference type="Pfam" id="PF00590"/>
    </source>
</evidence>